<accession>A0A183SI16</accession>
<evidence type="ECO:0000313" key="2">
    <source>
        <dbReference type="Proteomes" id="UP000275846"/>
    </source>
</evidence>
<reference evidence="3" key="1">
    <citation type="submission" date="2016-06" db="UniProtKB">
        <authorList>
            <consortium name="WormBaseParasite"/>
        </authorList>
    </citation>
    <scope>IDENTIFICATION</scope>
</reference>
<name>A0A183SI16_SCHSO</name>
<evidence type="ECO:0000313" key="1">
    <source>
        <dbReference type="EMBL" id="VDL90249.1"/>
    </source>
</evidence>
<protein>
    <submittedName>
        <fullName evidence="1 3">Uncharacterized protein</fullName>
    </submittedName>
</protein>
<gene>
    <name evidence="1" type="ORF">SSLN_LOCUS3864</name>
</gene>
<proteinExistence type="predicted"/>
<dbReference type="Proteomes" id="UP000275846">
    <property type="component" value="Unassembled WGS sequence"/>
</dbReference>
<dbReference type="AlphaFoldDB" id="A0A183SI16"/>
<evidence type="ECO:0000313" key="3">
    <source>
        <dbReference type="WBParaSite" id="SSLN_0000399001-mRNA-1"/>
    </source>
</evidence>
<keyword evidence="2" id="KW-1185">Reference proteome</keyword>
<dbReference type="EMBL" id="UYSU01032673">
    <property type="protein sequence ID" value="VDL90249.1"/>
    <property type="molecule type" value="Genomic_DNA"/>
</dbReference>
<dbReference type="WBParaSite" id="SSLN_0000399001-mRNA-1">
    <property type="protein sequence ID" value="SSLN_0000399001-mRNA-1"/>
    <property type="gene ID" value="SSLN_0000399001"/>
</dbReference>
<sequence length="119" mass="12655">MSLKPDKCTPSSARSINGLGDAYADYQSPPTSLYLTPTAGRSAHIRGRKSLSQACMCEREDFKASGRPTPRPCLLPTLRPRHTPLPTSAILRAGHLSDSAVGTVADRAGEPVCALYSTT</sequence>
<organism evidence="3">
    <name type="scientific">Schistocephalus solidus</name>
    <name type="common">Tapeworm</name>
    <dbReference type="NCBI Taxonomy" id="70667"/>
    <lineage>
        <taxon>Eukaryota</taxon>
        <taxon>Metazoa</taxon>
        <taxon>Spiralia</taxon>
        <taxon>Lophotrochozoa</taxon>
        <taxon>Platyhelminthes</taxon>
        <taxon>Cestoda</taxon>
        <taxon>Eucestoda</taxon>
        <taxon>Diphyllobothriidea</taxon>
        <taxon>Diphyllobothriidae</taxon>
        <taxon>Schistocephalus</taxon>
    </lineage>
</organism>
<reference evidence="1 2" key="2">
    <citation type="submission" date="2018-11" db="EMBL/GenBank/DDBJ databases">
        <authorList>
            <consortium name="Pathogen Informatics"/>
        </authorList>
    </citation>
    <scope>NUCLEOTIDE SEQUENCE [LARGE SCALE GENOMIC DNA]</scope>
    <source>
        <strain evidence="1 2">NST_G2</strain>
    </source>
</reference>